<dbReference type="EMBL" id="PYAU01000001">
    <property type="protein sequence ID" value="PSL38932.1"/>
    <property type="molecule type" value="Genomic_DNA"/>
</dbReference>
<dbReference type="EMBL" id="RZGY01000001">
    <property type="protein sequence ID" value="RUQ86606.1"/>
    <property type="molecule type" value="Genomic_DNA"/>
</dbReference>
<protein>
    <recommendedName>
        <fullName evidence="6">Iron ABC transporter ATP-binding protein</fullName>
    </recommendedName>
</protein>
<dbReference type="Proteomes" id="UP000268291">
    <property type="component" value="Unassembled WGS sequence"/>
</dbReference>
<keyword evidence="5" id="KW-1185">Reference proteome</keyword>
<gene>
    <name evidence="2" type="ORF">CLV49_2563</name>
    <name evidence="3" type="ORF">ELQ93_06410</name>
</gene>
<dbReference type="AlphaFoldDB" id="A0A2P8GYA2"/>
<evidence type="ECO:0000313" key="3">
    <source>
        <dbReference type="EMBL" id="RUQ86606.1"/>
    </source>
</evidence>
<dbReference type="RefSeq" id="WP_106563870.1">
    <property type="nucleotide sequence ID" value="NZ_PYAU01000001.1"/>
</dbReference>
<reference evidence="2 4" key="1">
    <citation type="submission" date="2018-03" db="EMBL/GenBank/DDBJ databases">
        <title>Genomic Encyclopedia of Archaeal and Bacterial Type Strains, Phase II (KMG-II): from individual species to whole genera.</title>
        <authorList>
            <person name="Goeker M."/>
        </authorList>
    </citation>
    <scope>NUCLEOTIDE SEQUENCE [LARGE SCALE GENOMIC DNA]</scope>
    <source>
        <strain evidence="2 4">DSM 21548</strain>
    </source>
</reference>
<dbReference type="Proteomes" id="UP000241203">
    <property type="component" value="Unassembled WGS sequence"/>
</dbReference>
<proteinExistence type="predicted"/>
<accession>A0A2P8GYA2</accession>
<feature type="region of interest" description="Disordered" evidence="1">
    <location>
        <begin position="31"/>
        <end position="66"/>
    </location>
</feature>
<comment type="caution">
    <text evidence="2">The sequence shown here is derived from an EMBL/GenBank/DDBJ whole genome shotgun (WGS) entry which is preliminary data.</text>
</comment>
<evidence type="ECO:0000313" key="4">
    <source>
        <dbReference type="Proteomes" id="UP000241203"/>
    </source>
</evidence>
<dbReference type="PROSITE" id="PS51257">
    <property type="entry name" value="PROKAR_LIPOPROTEIN"/>
    <property type="match status" value="1"/>
</dbReference>
<organism evidence="2 4">
    <name type="scientific">Labedella gwakjiensis</name>
    <dbReference type="NCBI Taxonomy" id="390269"/>
    <lineage>
        <taxon>Bacteria</taxon>
        <taxon>Bacillati</taxon>
        <taxon>Actinomycetota</taxon>
        <taxon>Actinomycetes</taxon>
        <taxon>Micrococcales</taxon>
        <taxon>Microbacteriaceae</taxon>
        <taxon>Labedella</taxon>
    </lineage>
</organism>
<feature type="compositionally biased region" description="Low complexity" evidence="1">
    <location>
        <begin position="42"/>
        <end position="55"/>
    </location>
</feature>
<evidence type="ECO:0000313" key="2">
    <source>
        <dbReference type="EMBL" id="PSL38932.1"/>
    </source>
</evidence>
<dbReference type="OrthoDB" id="5122815at2"/>
<reference evidence="3 5" key="2">
    <citation type="submission" date="2018-12" db="EMBL/GenBank/DDBJ databases">
        <authorList>
            <person name="hu s."/>
            <person name="Xu Y."/>
            <person name="Xu B."/>
            <person name="Li F."/>
        </authorList>
    </citation>
    <scope>NUCLEOTIDE SEQUENCE [LARGE SCALE GENOMIC DNA]</scope>
    <source>
        <strain evidence="3 5">KSW2-17</strain>
    </source>
</reference>
<evidence type="ECO:0000256" key="1">
    <source>
        <dbReference type="SAM" id="MobiDB-lite"/>
    </source>
</evidence>
<evidence type="ECO:0008006" key="6">
    <source>
        <dbReference type="Google" id="ProtNLM"/>
    </source>
</evidence>
<sequence length="205" mass="20594">MIDTSLRRPRFRPLLFAALVAGTVGMLSGCAPEPGPVGPTGGPSATSTPSGTLPPSEQPDLGEPGPECGEILTADDIYAYNSNMSAVAAPAPTEGSLAAEAASLEGTVCRWSNDTSNLGIDVAVAVPGDTALADLEASAEADATFAGEISSPPEVQAYFDVDGSVGTAQVFAAGRWIVLSSPMFIEAADAEPLITAILANLGDAS</sequence>
<name>A0A2P8GYA2_9MICO</name>
<evidence type="ECO:0000313" key="5">
    <source>
        <dbReference type="Proteomes" id="UP000268291"/>
    </source>
</evidence>